<accession>A0A6N8J8M1</accession>
<keyword evidence="1" id="KW-1133">Transmembrane helix</keyword>
<dbReference type="RefSeq" id="WP_157300091.1">
    <property type="nucleotide sequence ID" value="NZ_BAAAZB010000025.1"/>
</dbReference>
<reference evidence="2 3" key="1">
    <citation type="submission" date="2019-12" db="EMBL/GenBank/DDBJ databases">
        <title>The draft genomic sequence of strain Chitinophaga oryziterrae JCM 16595.</title>
        <authorList>
            <person name="Zhang X."/>
        </authorList>
    </citation>
    <scope>NUCLEOTIDE SEQUENCE [LARGE SCALE GENOMIC DNA]</scope>
    <source>
        <strain evidence="2 3">JCM 16595</strain>
    </source>
</reference>
<keyword evidence="3" id="KW-1185">Reference proteome</keyword>
<evidence type="ECO:0000313" key="2">
    <source>
        <dbReference type="EMBL" id="MVT41463.1"/>
    </source>
</evidence>
<keyword evidence="1" id="KW-0812">Transmembrane</keyword>
<dbReference type="OrthoDB" id="658899at2"/>
<sequence length="189" mass="22085">MLQSPIARFLQSDAGEFIKTFGILLIILISIIVLAVSVRSLRRRNYINQITSLKAKYIEDLRQHIAEYLSMAMECNKAIFVENHKTGVERHQLIKELERKYTLITLFLDNKNPVDRKLTDYIQEIRLAAITTRTNGWEIEAAIQQLVNYGQQVLLLEWKNLKREARTGCVDSYEVHNIREEFMFANVDL</sequence>
<keyword evidence="1" id="KW-0472">Membrane</keyword>
<gene>
    <name evidence="2" type="ORF">GO495_12775</name>
</gene>
<comment type="caution">
    <text evidence="2">The sequence shown here is derived from an EMBL/GenBank/DDBJ whole genome shotgun (WGS) entry which is preliminary data.</text>
</comment>
<dbReference type="Proteomes" id="UP000468388">
    <property type="component" value="Unassembled WGS sequence"/>
</dbReference>
<protein>
    <submittedName>
        <fullName evidence="2">Uncharacterized protein</fullName>
    </submittedName>
</protein>
<name>A0A6N8J8M1_9BACT</name>
<organism evidence="2 3">
    <name type="scientific">Chitinophaga oryziterrae</name>
    <dbReference type="NCBI Taxonomy" id="1031224"/>
    <lineage>
        <taxon>Bacteria</taxon>
        <taxon>Pseudomonadati</taxon>
        <taxon>Bacteroidota</taxon>
        <taxon>Chitinophagia</taxon>
        <taxon>Chitinophagales</taxon>
        <taxon>Chitinophagaceae</taxon>
        <taxon>Chitinophaga</taxon>
    </lineage>
</organism>
<evidence type="ECO:0000313" key="3">
    <source>
        <dbReference type="Proteomes" id="UP000468388"/>
    </source>
</evidence>
<feature type="transmembrane region" description="Helical" evidence="1">
    <location>
        <begin position="20"/>
        <end position="38"/>
    </location>
</feature>
<dbReference type="EMBL" id="WRXO01000003">
    <property type="protein sequence ID" value="MVT41463.1"/>
    <property type="molecule type" value="Genomic_DNA"/>
</dbReference>
<evidence type="ECO:0000256" key="1">
    <source>
        <dbReference type="SAM" id="Phobius"/>
    </source>
</evidence>
<proteinExistence type="predicted"/>
<dbReference type="AlphaFoldDB" id="A0A6N8J8M1"/>